<proteinExistence type="predicted"/>
<feature type="region of interest" description="Disordered" evidence="1">
    <location>
        <begin position="270"/>
        <end position="304"/>
    </location>
</feature>
<feature type="compositionally biased region" description="Basic residues" evidence="1">
    <location>
        <begin position="207"/>
        <end position="220"/>
    </location>
</feature>
<feature type="region of interest" description="Disordered" evidence="1">
    <location>
        <begin position="184"/>
        <end position="230"/>
    </location>
</feature>
<feature type="compositionally biased region" description="Low complexity" evidence="1">
    <location>
        <begin position="347"/>
        <end position="358"/>
    </location>
</feature>
<name>R0LNI7_ANAPL</name>
<dbReference type="AlphaFoldDB" id="R0LNI7"/>
<feature type="region of interest" description="Disordered" evidence="1">
    <location>
        <begin position="347"/>
        <end position="376"/>
    </location>
</feature>
<sequence>MRTWAQATPYSQAQFFTIKSNLKKRCHRYTRYTNPLGSRGIISIASSSLGTPPSCLPSTDSATRPQGEVETVPGLLQAPVLQASGRCSEPGEMLEWFLVVNRAQKHIHGFAELAHINGQQDLCSRRHLPSPLGADPSILPLLQDLHKGAEGKGRAALTAALCIYLLLVPLCSGNTGIAMPEAALCPPPENEESPQMSPDHTSEHSQRTARKKGKHEKLKNHSPPSRGIQPTALAAAPTHLPTSSCFLVTGTPEPQTIRAGCQHRLEVTSLKGPSRKKTATKPQPKNGARRALLTKRSPGGCQRPPGCCSSITHPHGARCPLSRCCRAIWFRSGPFTLSLLPMPKVSVPPAASPRSPIATQPSLAQPRHPPESNAIECGGGAPPLRCQAQGHKGLHNTQSRSLQKAAEDVALSKAWMCELTRKCLSAGNENQGSELACQSRSCWVQAGAAAVPVHKERNAWLGTSTHLTTATKPCTNSEDQSSAQLQAKFPALVCWSGCWLDIT</sequence>
<dbReference type="Proteomes" id="UP000296049">
    <property type="component" value="Unassembled WGS sequence"/>
</dbReference>
<dbReference type="EMBL" id="KB742873">
    <property type="protein sequence ID" value="EOB03290.1"/>
    <property type="molecule type" value="Genomic_DNA"/>
</dbReference>
<evidence type="ECO:0000313" key="2">
    <source>
        <dbReference type="EMBL" id="EOB03290.1"/>
    </source>
</evidence>
<accession>R0LNI7</accession>
<evidence type="ECO:0000256" key="1">
    <source>
        <dbReference type="SAM" id="MobiDB-lite"/>
    </source>
</evidence>
<organism evidence="2 3">
    <name type="scientific">Anas platyrhynchos</name>
    <name type="common">Mallard</name>
    <name type="synonym">Anas boschas</name>
    <dbReference type="NCBI Taxonomy" id="8839"/>
    <lineage>
        <taxon>Eukaryota</taxon>
        <taxon>Metazoa</taxon>
        <taxon>Chordata</taxon>
        <taxon>Craniata</taxon>
        <taxon>Vertebrata</taxon>
        <taxon>Euteleostomi</taxon>
        <taxon>Archelosauria</taxon>
        <taxon>Archosauria</taxon>
        <taxon>Dinosauria</taxon>
        <taxon>Saurischia</taxon>
        <taxon>Theropoda</taxon>
        <taxon>Coelurosauria</taxon>
        <taxon>Aves</taxon>
        <taxon>Neognathae</taxon>
        <taxon>Galloanserae</taxon>
        <taxon>Anseriformes</taxon>
        <taxon>Anatidae</taxon>
        <taxon>Anatinae</taxon>
        <taxon>Anas</taxon>
    </lineage>
</organism>
<gene>
    <name evidence="2" type="ORF">Anapl_00666</name>
</gene>
<evidence type="ECO:0000313" key="3">
    <source>
        <dbReference type="Proteomes" id="UP000296049"/>
    </source>
</evidence>
<protein>
    <submittedName>
        <fullName evidence="2">Uncharacterized protein</fullName>
    </submittedName>
</protein>
<reference evidence="3" key="1">
    <citation type="journal article" date="2013" name="Nat. Genet.">
        <title>The duck genome and transcriptome provide insight into an avian influenza virus reservoir species.</title>
        <authorList>
            <person name="Huang Y."/>
            <person name="Li Y."/>
            <person name="Burt D.W."/>
            <person name="Chen H."/>
            <person name="Zhang Y."/>
            <person name="Qian W."/>
            <person name="Kim H."/>
            <person name="Gan S."/>
            <person name="Zhao Y."/>
            <person name="Li J."/>
            <person name="Yi K."/>
            <person name="Feng H."/>
            <person name="Zhu P."/>
            <person name="Li B."/>
            <person name="Liu Q."/>
            <person name="Fairley S."/>
            <person name="Magor K.E."/>
            <person name="Du Z."/>
            <person name="Hu X."/>
            <person name="Goodman L."/>
            <person name="Tafer H."/>
            <person name="Vignal A."/>
            <person name="Lee T."/>
            <person name="Kim K.W."/>
            <person name="Sheng Z."/>
            <person name="An Y."/>
            <person name="Searle S."/>
            <person name="Herrero J."/>
            <person name="Groenen M.A."/>
            <person name="Crooijmans R.P."/>
            <person name="Faraut T."/>
            <person name="Cai Q."/>
            <person name="Webster R.G."/>
            <person name="Aldridge J.R."/>
            <person name="Warren W.C."/>
            <person name="Bartschat S."/>
            <person name="Kehr S."/>
            <person name="Marz M."/>
            <person name="Stadler P.F."/>
            <person name="Smith J."/>
            <person name="Kraus R.H."/>
            <person name="Zhao Y."/>
            <person name="Ren L."/>
            <person name="Fei J."/>
            <person name="Morisson M."/>
            <person name="Kaiser P."/>
            <person name="Griffin D.K."/>
            <person name="Rao M."/>
            <person name="Pitel F."/>
            <person name="Wang J."/>
            <person name="Li N."/>
        </authorList>
    </citation>
    <scope>NUCLEOTIDE SEQUENCE [LARGE SCALE GENOMIC DNA]</scope>
</reference>
<keyword evidence="3" id="KW-1185">Reference proteome</keyword>